<dbReference type="AlphaFoldDB" id="A0A7G9YVY4"/>
<dbReference type="EMBL" id="MT631502">
    <property type="protein sequence ID" value="QNO52168.1"/>
    <property type="molecule type" value="Genomic_DNA"/>
</dbReference>
<accession>A0A7G9YVY4</accession>
<proteinExistence type="predicted"/>
<evidence type="ECO:0000313" key="1">
    <source>
        <dbReference type="EMBL" id="QNO52168.1"/>
    </source>
</evidence>
<protein>
    <submittedName>
        <fullName evidence="1">Uncharacterized protein</fullName>
    </submittedName>
</protein>
<sequence length="51" mass="6324">MKEERKGRIFHWIERALARLDLIGDKSEFNRRRKKKVSIKIRRKRGMNNEE</sequence>
<gene>
    <name evidence="1" type="ORF">MDNCFBIC_00039</name>
</gene>
<name>A0A7G9YVY4_9EURY</name>
<reference evidence="1" key="1">
    <citation type="submission" date="2020-06" db="EMBL/GenBank/DDBJ databases">
        <title>Unique genomic features of the anaerobic methanotrophic archaea.</title>
        <authorList>
            <person name="Chadwick G.L."/>
            <person name="Skennerton C.T."/>
            <person name="Laso-Perez R."/>
            <person name="Leu A.O."/>
            <person name="Speth D.R."/>
            <person name="Yu H."/>
            <person name="Morgan-Lang C."/>
            <person name="Hatzenpichler R."/>
            <person name="Goudeau D."/>
            <person name="Malmstrom R."/>
            <person name="Brazelton W.J."/>
            <person name="Woyke T."/>
            <person name="Hallam S.J."/>
            <person name="Tyson G.W."/>
            <person name="Wegener G."/>
            <person name="Boetius A."/>
            <person name="Orphan V."/>
        </authorList>
    </citation>
    <scope>NUCLEOTIDE SEQUENCE</scope>
</reference>
<organism evidence="1">
    <name type="scientific">Candidatus Methanophagaceae archaeon ANME-1 ERB6</name>
    <dbReference type="NCBI Taxonomy" id="2759912"/>
    <lineage>
        <taxon>Archaea</taxon>
        <taxon>Methanobacteriati</taxon>
        <taxon>Methanobacteriota</taxon>
        <taxon>Stenosarchaea group</taxon>
        <taxon>Methanomicrobia</taxon>
        <taxon>Candidatus Methanophagales</taxon>
        <taxon>Candidatus Methanophagaceae</taxon>
    </lineage>
</organism>